<dbReference type="Proteomes" id="UP001281130">
    <property type="component" value="Unassembled WGS sequence"/>
</dbReference>
<dbReference type="EMBL" id="CP007514">
    <property type="protein sequence ID" value="AHY46096.1"/>
    <property type="molecule type" value="Genomic_DNA"/>
</dbReference>
<gene>
    <name evidence="2" type="ORF">RradSPS_0813</name>
    <name evidence="3" type="ORF">SIL72_05625</name>
</gene>
<evidence type="ECO:0000313" key="4">
    <source>
        <dbReference type="Proteomes" id="UP000025229"/>
    </source>
</evidence>
<dbReference type="Proteomes" id="UP000025229">
    <property type="component" value="Chromosome"/>
</dbReference>
<dbReference type="STRING" id="42256.RradSPS_0813"/>
<keyword evidence="1" id="KW-0472">Membrane</keyword>
<dbReference type="KEGG" id="rrd:RradSPS_0813"/>
<feature type="transmembrane region" description="Helical" evidence="1">
    <location>
        <begin position="21"/>
        <end position="38"/>
    </location>
</feature>
<dbReference type="RefSeq" id="WP_038680887.1">
    <property type="nucleotide sequence ID" value="NZ_CP007514.1"/>
</dbReference>
<accession>A0A023X1P1</accession>
<sequence length="74" mass="7782">MSRRVGARYAGLSRWLGANPAWAVVIFVGLNLIGVLLGEVVGGGFAGTAVRGVFLAAAIAVGIAFLNGRWERRR</sequence>
<proteinExistence type="predicted"/>
<keyword evidence="1" id="KW-1133">Transmembrane helix</keyword>
<keyword evidence="4" id="KW-1185">Reference proteome</keyword>
<evidence type="ECO:0000313" key="3">
    <source>
        <dbReference type="EMBL" id="MDX5893506.1"/>
    </source>
</evidence>
<keyword evidence="1" id="KW-0812">Transmembrane</keyword>
<reference evidence="3" key="2">
    <citation type="submission" date="2023-11" db="EMBL/GenBank/DDBJ databases">
        <title>MicrobeMod: A computational toolkit for identifying prokaryotic methylation and restriction-modification with nanopore sequencing.</title>
        <authorList>
            <person name="Crits-Christoph A."/>
            <person name="Kang S.C."/>
            <person name="Lee H."/>
            <person name="Ostrov N."/>
        </authorList>
    </citation>
    <scope>NUCLEOTIDE SEQUENCE</scope>
    <source>
        <strain evidence="3">ATCC 51242</strain>
    </source>
</reference>
<dbReference type="HOGENOM" id="CLU_2685562_0_0_11"/>
<dbReference type="EMBL" id="JAWXXX010000001">
    <property type="protein sequence ID" value="MDX5893506.1"/>
    <property type="molecule type" value="Genomic_DNA"/>
</dbReference>
<evidence type="ECO:0000313" key="2">
    <source>
        <dbReference type="EMBL" id="AHY46096.1"/>
    </source>
</evidence>
<evidence type="ECO:0000256" key="1">
    <source>
        <dbReference type="SAM" id="Phobius"/>
    </source>
</evidence>
<reference evidence="2 4" key="1">
    <citation type="submission" date="2014-03" db="EMBL/GenBank/DDBJ databases">
        <title>Complete genome sequence of the Radio-Resistant Rubrobacter radiotolerans RSPS-4.</title>
        <authorList>
            <person name="Egas C.C."/>
            <person name="Barroso C.C."/>
            <person name="Froufe H.J.C."/>
            <person name="Pacheco J.J."/>
            <person name="Albuquerque L.L."/>
            <person name="da Costa M.M.S."/>
        </authorList>
    </citation>
    <scope>NUCLEOTIDE SEQUENCE [LARGE SCALE GENOMIC DNA]</scope>
    <source>
        <strain evidence="2 4">RSPS-4</strain>
    </source>
</reference>
<feature type="transmembrane region" description="Helical" evidence="1">
    <location>
        <begin position="44"/>
        <end position="66"/>
    </location>
</feature>
<organism evidence="2 4">
    <name type="scientific">Rubrobacter radiotolerans</name>
    <name type="common">Arthrobacter radiotolerans</name>
    <dbReference type="NCBI Taxonomy" id="42256"/>
    <lineage>
        <taxon>Bacteria</taxon>
        <taxon>Bacillati</taxon>
        <taxon>Actinomycetota</taxon>
        <taxon>Rubrobacteria</taxon>
        <taxon>Rubrobacterales</taxon>
        <taxon>Rubrobacteraceae</taxon>
        <taxon>Rubrobacter</taxon>
    </lineage>
</organism>
<dbReference type="AlphaFoldDB" id="A0A023X1P1"/>
<name>A0A023X1P1_RUBRA</name>
<protein>
    <submittedName>
        <fullName evidence="2">Uncharacterized protein</fullName>
    </submittedName>
</protein>